<keyword evidence="2" id="KW-0479">Metal-binding</keyword>
<evidence type="ECO:0000256" key="4">
    <source>
        <dbReference type="ARBA" id="ARBA00023008"/>
    </source>
</evidence>
<feature type="compositionally biased region" description="Basic residues" evidence="5">
    <location>
        <begin position="1"/>
        <end position="19"/>
    </location>
</feature>
<dbReference type="PATRIC" id="fig|1348663.4.peg.4490"/>
<keyword evidence="4" id="KW-0186">Copper</keyword>
<protein>
    <recommendedName>
        <fullName evidence="6">CopC domain-containing protein</fullName>
    </recommendedName>
</protein>
<evidence type="ECO:0000256" key="2">
    <source>
        <dbReference type="ARBA" id="ARBA00022723"/>
    </source>
</evidence>
<evidence type="ECO:0000256" key="3">
    <source>
        <dbReference type="ARBA" id="ARBA00022729"/>
    </source>
</evidence>
<comment type="caution">
    <text evidence="7">The sequence shown here is derived from an EMBL/GenBank/DDBJ whole genome shotgun (WGS) entry which is preliminary data.</text>
</comment>
<feature type="domain" description="CopC" evidence="6">
    <location>
        <begin position="71"/>
        <end position="162"/>
    </location>
</feature>
<keyword evidence="8" id="KW-1185">Reference proteome</keyword>
<dbReference type="eggNOG" id="COG2372">
    <property type="taxonomic scope" value="Bacteria"/>
</dbReference>
<accession>A0A066YZ59</accession>
<reference evidence="7 8" key="1">
    <citation type="submission" date="2014-05" db="EMBL/GenBank/DDBJ databases">
        <title>Draft Genome Sequence of Kitasatospora cheerisanensis KCTC 2395.</title>
        <authorList>
            <person name="Nam D.H."/>
        </authorList>
    </citation>
    <scope>NUCLEOTIDE SEQUENCE [LARGE SCALE GENOMIC DNA]</scope>
    <source>
        <strain evidence="7 8">KCTC 2395</strain>
    </source>
</reference>
<dbReference type="InterPro" id="IPR014755">
    <property type="entry name" value="Cu-Rt/internalin_Ig-like"/>
</dbReference>
<dbReference type="Gene3D" id="2.60.40.1220">
    <property type="match status" value="1"/>
</dbReference>
<dbReference type="SUPFAM" id="SSF81296">
    <property type="entry name" value="E set domains"/>
    <property type="match status" value="1"/>
</dbReference>
<evidence type="ECO:0000259" key="6">
    <source>
        <dbReference type="Pfam" id="PF04234"/>
    </source>
</evidence>
<dbReference type="EMBL" id="JNBY01000095">
    <property type="protein sequence ID" value="KDN83170.1"/>
    <property type="molecule type" value="Genomic_DNA"/>
</dbReference>
<feature type="compositionally biased region" description="Basic residues" evidence="5">
    <location>
        <begin position="175"/>
        <end position="193"/>
    </location>
</feature>
<dbReference type="Pfam" id="PF04234">
    <property type="entry name" value="CopC"/>
    <property type="match status" value="1"/>
</dbReference>
<evidence type="ECO:0000313" key="7">
    <source>
        <dbReference type="EMBL" id="KDN83170.1"/>
    </source>
</evidence>
<dbReference type="GO" id="GO:0046688">
    <property type="term" value="P:response to copper ion"/>
    <property type="evidence" value="ECO:0007669"/>
    <property type="project" value="InterPro"/>
</dbReference>
<sequence length="213" mass="22734">MHRLSVRLRVASRRHRSGRTGRAGSSRESARNLPAAADDYSPVKPRSPSRPAALLLAALVALIPAAPARAHARLLASDPVADSAVPAAPTAITLTFDGPVQPGFTTVTVAGTDGTPYGDGAPTATGHQVRQNLGRLPRGRVQVTWRTVAADGAPLQGRFAFTNDDPNAPAQPRPARPHPRPHRRRPAGRRPPVRRTGCGGRRPGCCRWRRRPS</sequence>
<dbReference type="PANTHER" id="PTHR34820:SF4">
    <property type="entry name" value="INNER MEMBRANE PROTEIN YEBZ"/>
    <property type="match status" value="1"/>
</dbReference>
<proteinExistence type="predicted"/>
<dbReference type="GO" id="GO:0006825">
    <property type="term" value="P:copper ion transport"/>
    <property type="evidence" value="ECO:0007669"/>
    <property type="project" value="InterPro"/>
</dbReference>
<dbReference type="GO" id="GO:0005507">
    <property type="term" value="F:copper ion binding"/>
    <property type="evidence" value="ECO:0007669"/>
    <property type="project" value="InterPro"/>
</dbReference>
<dbReference type="InterPro" id="IPR007348">
    <property type="entry name" value="CopC_dom"/>
</dbReference>
<dbReference type="GO" id="GO:0030313">
    <property type="term" value="C:cell envelope"/>
    <property type="evidence" value="ECO:0007669"/>
    <property type="project" value="UniProtKB-SubCell"/>
</dbReference>
<feature type="region of interest" description="Disordered" evidence="5">
    <location>
        <begin position="157"/>
        <end position="213"/>
    </location>
</feature>
<dbReference type="PANTHER" id="PTHR34820">
    <property type="entry name" value="INNER MEMBRANE PROTEIN YEBZ"/>
    <property type="match status" value="1"/>
</dbReference>
<dbReference type="Proteomes" id="UP000027178">
    <property type="component" value="Unassembled WGS sequence"/>
</dbReference>
<evidence type="ECO:0000256" key="1">
    <source>
        <dbReference type="ARBA" id="ARBA00004196"/>
    </source>
</evidence>
<keyword evidence="3" id="KW-0732">Signal</keyword>
<feature type="region of interest" description="Disordered" evidence="5">
    <location>
        <begin position="1"/>
        <end position="48"/>
    </location>
</feature>
<dbReference type="GO" id="GO:0005886">
    <property type="term" value="C:plasma membrane"/>
    <property type="evidence" value="ECO:0007669"/>
    <property type="project" value="TreeGrafter"/>
</dbReference>
<organism evidence="7 8">
    <name type="scientific">Kitasatospora cheerisanensis KCTC 2395</name>
    <dbReference type="NCBI Taxonomy" id="1348663"/>
    <lineage>
        <taxon>Bacteria</taxon>
        <taxon>Bacillati</taxon>
        <taxon>Actinomycetota</taxon>
        <taxon>Actinomycetes</taxon>
        <taxon>Kitasatosporales</taxon>
        <taxon>Streptomycetaceae</taxon>
        <taxon>Kitasatospora</taxon>
    </lineage>
</organism>
<dbReference type="GO" id="GO:0042597">
    <property type="term" value="C:periplasmic space"/>
    <property type="evidence" value="ECO:0007669"/>
    <property type="project" value="InterPro"/>
</dbReference>
<dbReference type="AlphaFoldDB" id="A0A066YZ59"/>
<dbReference type="HOGENOM" id="CLU_1292965_0_0_11"/>
<dbReference type="OrthoDB" id="5242236at2"/>
<evidence type="ECO:0000313" key="8">
    <source>
        <dbReference type="Proteomes" id="UP000027178"/>
    </source>
</evidence>
<evidence type="ECO:0000256" key="5">
    <source>
        <dbReference type="SAM" id="MobiDB-lite"/>
    </source>
</evidence>
<dbReference type="InterPro" id="IPR032694">
    <property type="entry name" value="CopC/D"/>
</dbReference>
<dbReference type="InterPro" id="IPR014756">
    <property type="entry name" value="Ig_E-set"/>
</dbReference>
<name>A0A066YZ59_9ACTN</name>
<comment type="subcellular location">
    <subcellularLocation>
        <location evidence="1">Cell envelope</location>
    </subcellularLocation>
</comment>
<gene>
    <name evidence="7" type="ORF">KCH_46520</name>
</gene>